<accession>A0ABV8XJ68</accession>
<evidence type="ECO:0000313" key="1">
    <source>
        <dbReference type="EMBL" id="MFC4424823.1"/>
    </source>
</evidence>
<name>A0ABV8XJ68_9DEIO</name>
<organism evidence="1 2">
    <name type="scientific">Deinococcus navajonensis</name>
    <dbReference type="NCBI Taxonomy" id="309884"/>
    <lineage>
        <taxon>Bacteria</taxon>
        <taxon>Thermotogati</taxon>
        <taxon>Deinococcota</taxon>
        <taxon>Deinococci</taxon>
        <taxon>Deinococcales</taxon>
        <taxon>Deinococcaceae</taxon>
        <taxon>Deinococcus</taxon>
    </lineage>
</organism>
<sequence length="103" mass="12031">MSDRKAIDHLRAEVGVITFENQYLYSECFSSQSTWSEREALEWIKIFADDDYDDYTALAWDIVMLVERQISTEGISELAKIRSYWAQIALHGLRPRLHSVESD</sequence>
<comment type="caution">
    <text evidence="1">The sequence shown here is derived from an EMBL/GenBank/DDBJ whole genome shotgun (WGS) entry which is preliminary data.</text>
</comment>
<proteinExistence type="predicted"/>
<dbReference type="EMBL" id="JBHSEH010000004">
    <property type="protein sequence ID" value="MFC4424823.1"/>
    <property type="molecule type" value="Genomic_DNA"/>
</dbReference>
<reference evidence="2" key="1">
    <citation type="journal article" date="2019" name="Int. J. Syst. Evol. Microbiol.">
        <title>The Global Catalogue of Microorganisms (GCM) 10K type strain sequencing project: providing services to taxonomists for standard genome sequencing and annotation.</title>
        <authorList>
            <consortium name="The Broad Institute Genomics Platform"/>
            <consortium name="The Broad Institute Genome Sequencing Center for Infectious Disease"/>
            <person name="Wu L."/>
            <person name="Ma J."/>
        </authorList>
    </citation>
    <scope>NUCLEOTIDE SEQUENCE [LARGE SCALE GENOMIC DNA]</scope>
    <source>
        <strain evidence="2">CCUG 56029</strain>
    </source>
</reference>
<keyword evidence="2" id="KW-1185">Reference proteome</keyword>
<evidence type="ECO:0000313" key="2">
    <source>
        <dbReference type="Proteomes" id="UP001595998"/>
    </source>
</evidence>
<protein>
    <submittedName>
        <fullName evidence="1">Uncharacterized protein</fullName>
    </submittedName>
</protein>
<dbReference type="RefSeq" id="WP_380035386.1">
    <property type="nucleotide sequence ID" value="NZ_JBHSEH010000004.1"/>
</dbReference>
<dbReference type="Proteomes" id="UP001595998">
    <property type="component" value="Unassembled WGS sequence"/>
</dbReference>
<gene>
    <name evidence="1" type="ORF">ACFOZ9_01275</name>
</gene>